<comment type="caution">
    <text evidence="3">The sequence shown here is derived from an EMBL/GenBank/DDBJ whole genome shotgun (WGS) entry which is preliminary data.</text>
</comment>
<dbReference type="CDD" id="cd13399">
    <property type="entry name" value="Slt35-like"/>
    <property type="match status" value="1"/>
</dbReference>
<protein>
    <submittedName>
        <fullName evidence="3">Lytic transglycosylase</fullName>
    </submittedName>
</protein>
<evidence type="ECO:0000313" key="3">
    <source>
        <dbReference type="EMBL" id="OAN46399.1"/>
    </source>
</evidence>
<dbReference type="Pfam" id="PF13406">
    <property type="entry name" value="SLT_2"/>
    <property type="match status" value="1"/>
</dbReference>
<dbReference type="OrthoDB" id="9808544at2"/>
<dbReference type="Gene3D" id="1.10.8.350">
    <property type="entry name" value="Bacterial muramidase"/>
    <property type="match status" value="1"/>
</dbReference>
<dbReference type="GO" id="GO:0008933">
    <property type="term" value="F:peptidoglycan lytic transglycosylase activity"/>
    <property type="evidence" value="ECO:0007669"/>
    <property type="project" value="TreeGrafter"/>
</dbReference>
<name>A0A178MCB4_9PROT</name>
<organism evidence="3 4">
    <name type="scientific">Magnetospirillum moscoviense</name>
    <dbReference type="NCBI Taxonomy" id="1437059"/>
    <lineage>
        <taxon>Bacteria</taxon>
        <taxon>Pseudomonadati</taxon>
        <taxon>Pseudomonadota</taxon>
        <taxon>Alphaproteobacteria</taxon>
        <taxon>Rhodospirillales</taxon>
        <taxon>Rhodospirillaceae</taxon>
        <taxon>Magnetospirillum</taxon>
    </lineage>
</organism>
<dbReference type="InterPro" id="IPR011970">
    <property type="entry name" value="MltB_2"/>
</dbReference>
<proteinExistence type="predicted"/>
<dbReference type="AlphaFoldDB" id="A0A178MCB4"/>
<dbReference type="GO" id="GO:0009253">
    <property type="term" value="P:peptidoglycan catabolic process"/>
    <property type="evidence" value="ECO:0007669"/>
    <property type="project" value="TreeGrafter"/>
</dbReference>
<dbReference type="Proteomes" id="UP000078543">
    <property type="component" value="Unassembled WGS sequence"/>
</dbReference>
<dbReference type="RefSeq" id="WP_068503733.1">
    <property type="nucleotide sequence ID" value="NZ_LWQU01000174.1"/>
</dbReference>
<evidence type="ECO:0000313" key="4">
    <source>
        <dbReference type="Proteomes" id="UP000078543"/>
    </source>
</evidence>
<dbReference type="PANTHER" id="PTHR30163">
    <property type="entry name" value="MEMBRANE-BOUND LYTIC MUREIN TRANSGLYCOSYLASE B"/>
    <property type="match status" value="1"/>
</dbReference>
<dbReference type="EMBL" id="LWQU01000174">
    <property type="protein sequence ID" value="OAN46399.1"/>
    <property type="molecule type" value="Genomic_DNA"/>
</dbReference>
<dbReference type="STRING" id="1437059.A6A05_04030"/>
<gene>
    <name evidence="3" type="ORF">A6A05_04030</name>
</gene>
<sequence length="322" mass="35809">MRILVAALLVVGSLGPAMAQEPARDFQTWLKEVERDALAQGIKAETVETALTGIQHIDKVVELDRRQPEFTITYQQYIDRVLTPSKVERGRKLLAEHRAVLSEIERRYHVQPKYVVALWGIETDFGRVTGGYPVVSALATLGFDGRRSAYFRGELMNALKILDEGHIAPSAMLGSWAGAMGQCQFMPSSFLRFAEDWDGDGRRDIWGTKPDVFASASNYLLRSGWNGDETWGRAVTLPKGFDTRLVGLDTRKSLAEWSALGLTAANGKKLPKADLQASVIYAENGKGPTFLVYENFRTILKWNRSTYFALAVGHLAERIGAK</sequence>
<keyword evidence="1" id="KW-0732">Signal</keyword>
<dbReference type="NCBIfam" id="TIGR02283">
    <property type="entry name" value="MltB_2"/>
    <property type="match status" value="1"/>
</dbReference>
<dbReference type="InterPro" id="IPR023346">
    <property type="entry name" value="Lysozyme-like_dom_sf"/>
</dbReference>
<dbReference type="InterPro" id="IPR043426">
    <property type="entry name" value="MltB-like"/>
</dbReference>
<dbReference type="SUPFAM" id="SSF53955">
    <property type="entry name" value="Lysozyme-like"/>
    <property type="match status" value="1"/>
</dbReference>
<dbReference type="PANTHER" id="PTHR30163:SF8">
    <property type="entry name" value="LYTIC MUREIN TRANSGLYCOSYLASE"/>
    <property type="match status" value="1"/>
</dbReference>
<evidence type="ECO:0000256" key="1">
    <source>
        <dbReference type="SAM" id="SignalP"/>
    </source>
</evidence>
<dbReference type="Gene3D" id="1.10.530.10">
    <property type="match status" value="1"/>
</dbReference>
<accession>A0A178MCB4</accession>
<reference evidence="3 4" key="1">
    <citation type="submission" date="2016-04" db="EMBL/GenBank/DDBJ databases">
        <title>Draft genome sequence of freshwater magnetotactic bacteria Magnetospirillum marisnigri SP-1 and Magnetospirillum moscoviense BB-1.</title>
        <authorList>
            <person name="Koziaeva V."/>
            <person name="Dziuba M.V."/>
            <person name="Ivanov T.M."/>
            <person name="Kuznetsov B."/>
            <person name="Grouzdev D.S."/>
        </authorList>
    </citation>
    <scope>NUCLEOTIDE SEQUENCE [LARGE SCALE GENOMIC DNA]</scope>
    <source>
        <strain evidence="3 4">BB-1</strain>
    </source>
</reference>
<evidence type="ECO:0000259" key="2">
    <source>
        <dbReference type="Pfam" id="PF13406"/>
    </source>
</evidence>
<keyword evidence="4" id="KW-1185">Reference proteome</keyword>
<dbReference type="FunFam" id="1.10.8.350:FF:000001">
    <property type="entry name" value="Lytic murein transglycosylase B"/>
    <property type="match status" value="1"/>
</dbReference>
<dbReference type="InterPro" id="IPR031304">
    <property type="entry name" value="SLT_2"/>
</dbReference>
<feature type="chain" id="PRO_5008091842" evidence="1">
    <location>
        <begin position="20"/>
        <end position="322"/>
    </location>
</feature>
<feature type="domain" description="Transglycosylase SLT" evidence="2">
    <location>
        <begin position="26"/>
        <end position="317"/>
    </location>
</feature>
<feature type="signal peptide" evidence="1">
    <location>
        <begin position="1"/>
        <end position="19"/>
    </location>
</feature>